<evidence type="ECO:0000313" key="4">
    <source>
        <dbReference type="EMBL" id="TXL81747.1"/>
    </source>
</evidence>
<dbReference type="PANTHER" id="PTHR11579">
    <property type="entry name" value="PROTEIN-L-ISOASPARTATE O-METHYLTRANSFERASE"/>
    <property type="match status" value="1"/>
</dbReference>
<dbReference type="CDD" id="cd02440">
    <property type="entry name" value="AdoMet_MTases"/>
    <property type="match status" value="1"/>
</dbReference>
<proteinExistence type="inferred from homology"/>
<dbReference type="Proteomes" id="UP000321638">
    <property type="component" value="Unassembled WGS sequence"/>
</dbReference>
<sequence>MTIDFALARRNMVEGQLRPNQIVHPGLLEALAELPRERFLPDARATIAYVDEAVPLGGDRYLMEPMVLARLIQIMQPSAEDRALVVGAGPGYGAAVLARIVKSVVALESDPGLAKRARSLLSSLGAGNVTVVEGPLAGGHAAGGPYDVILVEGAVPALPDSLAQLVAEEGRLAAIVGSGRPGYPGQAHLGRKVGGTFSSRPIFDAGTPALPGFEAPPRFVF</sequence>
<dbReference type="GO" id="GO:0005737">
    <property type="term" value="C:cytoplasm"/>
    <property type="evidence" value="ECO:0007669"/>
    <property type="project" value="TreeGrafter"/>
</dbReference>
<dbReference type="PANTHER" id="PTHR11579:SF18">
    <property type="entry name" value="PROTEIN-L-ISOASPARTATE O-METHYLTRANSFERASE"/>
    <property type="match status" value="1"/>
</dbReference>
<keyword evidence="4" id="KW-0489">Methyltransferase</keyword>
<dbReference type="RefSeq" id="WP_147845653.1">
    <property type="nucleotide sequence ID" value="NZ_VDUZ01000003.1"/>
</dbReference>
<keyword evidence="4" id="KW-0808">Transferase</keyword>
<dbReference type="EMBL" id="VDUZ01000003">
    <property type="protein sequence ID" value="TXL81747.1"/>
    <property type="molecule type" value="Genomic_DNA"/>
</dbReference>
<gene>
    <name evidence="4" type="ORF">FHP25_04255</name>
</gene>
<comment type="caution">
    <text evidence="4">The sequence shown here is derived from an EMBL/GenBank/DDBJ whole genome shotgun (WGS) entry which is preliminary data.</text>
</comment>
<organism evidence="4 5">
    <name type="scientific">Vineibacter terrae</name>
    <dbReference type="NCBI Taxonomy" id="2586908"/>
    <lineage>
        <taxon>Bacteria</taxon>
        <taxon>Pseudomonadati</taxon>
        <taxon>Pseudomonadota</taxon>
        <taxon>Alphaproteobacteria</taxon>
        <taxon>Hyphomicrobiales</taxon>
        <taxon>Vineibacter</taxon>
    </lineage>
</organism>
<dbReference type="OrthoDB" id="9798496at2"/>
<dbReference type="SUPFAM" id="SSF53335">
    <property type="entry name" value="S-adenosyl-L-methionine-dependent methyltransferases"/>
    <property type="match status" value="1"/>
</dbReference>
<comment type="similarity">
    <text evidence="1">Belongs to the methyltransferase superfamily. L-isoaspartyl/D-aspartyl protein methyltransferase family.</text>
</comment>
<dbReference type="Pfam" id="PF01135">
    <property type="entry name" value="PCMT"/>
    <property type="match status" value="1"/>
</dbReference>
<dbReference type="AlphaFoldDB" id="A0A5C8PU33"/>
<keyword evidence="5" id="KW-1185">Reference proteome</keyword>
<name>A0A5C8PU33_9HYPH</name>
<evidence type="ECO:0000256" key="3">
    <source>
        <dbReference type="ARBA" id="ARBA00030757"/>
    </source>
</evidence>
<evidence type="ECO:0000313" key="5">
    <source>
        <dbReference type="Proteomes" id="UP000321638"/>
    </source>
</evidence>
<dbReference type="GO" id="GO:0032259">
    <property type="term" value="P:methylation"/>
    <property type="evidence" value="ECO:0007669"/>
    <property type="project" value="UniProtKB-KW"/>
</dbReference>
<dbReference type="GO" id="GO:0004719">
    <property type="term" value="F:protein-L-isoaspartate (D-aspartate) O-methyltransferase activity"/>
    <property type="evidence" value="ECO:0007669"/>
    <property type="project" value="InterPro"/>
</dbReference>
<protein>
    <recommendedName>
        <fullName evidence="2">Protein-L-isoaspartate O-methyltransferase</fullName>
    </recommendedName>
    <alternativeName>
        <fullName evidence="3">Protein L-isoaspartyl methyltransferase</fullName>
    </alternativeName>
</protein>
<accession>A0A5C8PU33</accession>
<dbReference type="Gene3D" id="3.40.50.150">
    <property type="entry name" value="Vaccinia Virus protein VP39"/>
    <property type="match status" value="1"/>
</dbReference>
<evidence type="ECO:0000256" key="2">
    <source>
        <dbReference type="ARBA" id="ARBA00013346"/>
    </source>
</evidence>
<reference evidence="4 5" key="1">
    <citation type="submission" date="2019-06" db="EMBL/GenBank/DDBJ databases">
        <title>New taxonomy in bacterial strain CC-CFT640, isolated from vineyard.</title>
        <authorList>
            <person name="Lin S.-Y."/>
            <person name="Tsai C.-F."/>
            <person name="Young C.-C."/>
        </authorList>
    </citation>
    <scope>NUCLEOTIDE SEQUENCE [LARGE SCALE GENOMIC DNA]</scope>
    <source>
        <strain evidence="4 5">CC-CFT640</strain>
    </source>
</reference>
<dbReference type="InterPro" id="IPR000682">
    <property type="entry name" value="PCMT"/>
</dbReference>
<dbReference type="InterPro" id="IPR029063">
    <property type="entry name" value="SAM-dependent_MTases_sf"/>
</dbReference>
<evidence type="ECO:0000256" key="1">
    <source>
        <dbReference type="ARBA" id="ARBA00005369"/>
    </source>
</evidence>